<feature type="transmembrane region" description="Helical" evidence="8">
    <location>
        <begin position="20"/>
        <end position="43"/>
    </location>
</feature>
<keyword evidence="6 8" id="KW-1133">Transmembrane helix</keyword>
<dbReference type="PROSITE" id="PS50928">
    <property type="entry name" value="ABC_TM1"/>
    <property type="match status" value="1"/>
</dbReference>
<dbReference type="PANTHER" id="PTHR30614:SF0">
    <property type="entry name" value="L-CYSTINE TRANSPORT SYSTEM PERMEASE PROTEIN TCYL"/>
    <property type="match status" value="1"/>
</dbReference>
<evidence type="ECO:0000313" key="11">
    <source>
        <dbReference type="Proteomes" id="UP001589776"/>
    </source>
</evidence>
<evidence type="ECO:0000256" key="1">
    <source>
        <dbReference type="ARBA" id="ARBA00004651"/>
    </source>
</evidence>
<dbReference type="PANTHER" id="PTHR30614">
    <property type="entry name" value="MEMBRANE COMPONENT OF AMINO ACID ABC TRANSPORTER"/>
    <property type="match status" value="1"/>
</dbReference>
<dbReference type="NCBIfam" id="TIGR01726">
    <property type="entry name" value="HEQRo_perm_3TM"/>
    <property type="match status" value="1"/>
</dbReference>
<dbReference type="Gene3D" id="1.10.3720.10">
    <property type="entry name" value="MetI-like"/>
    <property type="match status" value="1"/>
</dbReference>
<comment type="caution">
    <text evidence="10">The sequence shown here is derived from an EMBL/GenBank/DDBJ whole genome shotgun (WGS) entry which is preliminary data.</text>
</comment>
<gene>
    <name evidence="10" type="primary">ehuD</name>
    <name evidence="10" type="ORF">ACFFK0_23710</name>
</gene>
<feature type="transmembrane region" description="Helical" evidence="8">
    <location>
        <begin position="188"/>
        <end position="207"/>
    </location>
</feature>
<name>A0ABV6DRZ2_9BACL</name>
<accession>A0ABV6DRZ2</accession>
<evidence type="ECO:0000256" key="3">
    <source>
        <dbReference type="ARBA" id="ARBA00022475"/>
    </source>
</evidence>
<keyword evidence="11" id="KW-1185">Reference proteome</keyword>
<dbReference type="RefSeq" id="WP_377472857.1">
    <property type="nucleotide sequence ID" value="NZ_JBHLWN010000095.1"/>
</dbReference>
<keyword evidence="5" id="KW-0029">Amino-acid transport</keyword>
<dbReference type="InterPro" id="IPR035906">
    <property type="entry name" value="MetI-like_sf"/>
</dbReference>
<evidence type="ECO:0000256" key="7">
    <source>
        <dbReference type="ARBA" id="ARBA00023136"/>
    </source>
</evidence>
<evidence type="ECO:0000256" key="2">
    <source>
        <dbReference type="ARBA" id="ARBA00022448"/>
    </source>
</evidence>
<feature type="domain" description="ABC transmembrane type-1" evidence="9">
    <location>
        <begin position="19"/>
        <end position="207"/>
    </location>
</feature>
<dbReference type="CDD" id="cd06261">
    <property type="entry name" value="TM_PBP2"/>
    <property type="match status" value="1"/>
</dbReference>
<dbReference type="InterPro" id="IPR043429">
    <property type="entry name" value="ArtM/GltK/GlnP/TcyL/YhdX-like"/>
</dbReference>
<sequence>MKWNWSYAWEVLLELLKVVPVTIGAALTGFLIALVIGLLFMIGKRSRNQWLSRPLSFFMELIRSTPLLIQLLFLFYALPRFGVSLSPFTAGVIGLGLHYATYLAEVYRSGIEAVPKGQWEAAKALNFTPGQTWFRLILPQAVPPVLPVIGNYLIVMFKETPVLSAITLVEMLQTAKSLGSESFRYIEAFTLVGLLFLVMSYVSSLLLRRLELQLLRK</sequence>
<reference evidence="10 11" key="1">
    <citation type="submission" date="2024-09" db="EMBL/GenBank/DDBJ databases">
        <authorList>
            <person name="Sun Q."/>
            <person name="Mori K."/>
        </authorList>
    </citation>
    <scope>NUCLEOTIDE SEQUENCE [LARGE SCALE GENOMIC DNA]</scope>
    <source>
        <strain evidence="10 11">CCM 7759</strain>
    </source>
</reference>
<dbReference type="InterPro" id="IPR000515">
    <property type="entry name" value="MetI-like"/>
</dbReference>
<evidence type="ECO:0000256" key="8">
    <source>
        <dbReference type="RuleBase" id="RU363032"/>
    </source>
</evidence>
<evidence type="ECO:0000259" key="9">
    <source>
        <dbReference type="PROSITE" id="PS50928"/>
    </source>
</evidence>
<dbReference type="Pfam" id="PF00528">
    <property type="entry name" value="BPD_transp_1"/>
    <property type="match status" value="1"/>
</dbReference>
<evidence type="ECO:0000256" key="4">
    <source>
        <dbReference type="ARBA" id="ARBA00022692"/>
    </source>
</evidence>
<keyword evidence="3" id="KW-1003">Cell membrane</keyword>
<feature type="transmembrane region" description="Helical" evidence="8">
    <location>
        <begin position="55"/>
        <end position="78"/>
    </location>
</feature>
<dbReference type="NCBIfam" id="TIGR03003">
    <property type="entry name" value="ectoine_ehuD"/>
    <property type="match status" value="1"/>
</dbReference>
<proteinExistence type="inferred from homology"/>
<evidence type="ECO:0000313" key="10">
    <source>
        <dbReference type="EMBL" id="MFC0215404.1"/>
    </source>
</evidence>
<dbReference type="SUPFAM" id="SSF161098">
    <property type="entry name" value="MetI-like"/>
    <property type="match status" value="1"/>
</dbReference>
<comment type="subcellular location">
    <subcellularLocation>
        <location evidence="1 8">Cell membrane</location>
        <topology evidence="1 8">Multi-pass membrane protein</topology>
    </subcellularLocation>
</comment>
<dbReference type="EMBL" id="JBHLWN010000095">
    <property type="protein sequence ID" value="MFC0215404.1"/>
    <property type="molecule type" value="Genomic_DNA"/>
</dbReference>
<keyword evidence="4 8" id="KW-0812">Transmembrane</keyword>
<dbReference type="InterPro" id="IPR010065">
    <property type="entry name" value="AA_ABC_transptr_permease_3TM"/>
</dbReference>
<dbReference type="Proteomes" id="UP001589776">
    <property type="component" value="Unassembled WGS sequence"/>
</dbReference>
<keyword evidence="7 8" id="KW-0472">Membrane</keyword>
<keyword evidence="2 8" id="KW-0813">Transport</keyword>
<organism evidence="10 11">
    <name type="scientific">Paenibacillus chartarius</name>
    <dbReference type="NCBI Taxonomy" id="747481"/>
    <lineage>
        <taxon>Bacteria</taxon>
        <taxon>Bacillati</taxon>
        <taxon>Bacillota</taxon>
        <taxon>Bacilli</taxon>
        <taxon>Bacillales</taxon>
        <taxon>Paenibacillaceae</taxon>
        <taxon>Paenibacillus</taxon>
    </lineage>
</organism>
<dbReference type="InterPro" id="IPR014341">
    <property type="entry name" value="Ectoine_EhuD"/>
</dbReference>
<comment type="similarity">
    <text evidence="8">Belongs to the binding-protein-dependent transport system permease family.</text>
</comment>
<evidence type="ECO:0000256" key="5">
    <source>
        <dbReference type="ARBA" id="ARBA00022970"/>
    </source>
</evidence>
<evidence type="ECO:0000256" key="6">
    <source>
        <dbReference type="ARBA" id="ARBA00022989"/>
    </source>
</evidence>
<protein>
    <submittedName>
        <fullName evidence="10">Ectoine/hydroxyectoine ABC transporter permease subunit EhuD</fullName>
    </submittedName>
</protein>